<gene>
    <name evidence="2" type="ORF">COW99_05815</name>
</gene>
<protein>
    <recommendedName>
        <fullName evidence="4">DUF4012 domain-containing protein</fullName>
    </recommendedName>
</protein>
<evidence type="ECO:0000313" key="3">
    <source>
        <dbReference type="Proteomes" id="UP000231246"/>
    </source>
</evidence>
<dbReference type="EMBL" id="PCTA01000034">
    <property type="protein sequence ID" value="PIP61110.1"/>
    <property type="molecule type" value="Genomic_DNA"/>
</dbReference>
<name>A0A2H0BVP5_9BACT</name>
<reference evidence="2 3" key="1">
    <citation type="submission" date="2017-09" db="EMBL/GenBank/DDBJ databases">
        <title>Depth-based differentiation of microbial function through sediment-hosted aquifers and enrichment of novel symbionts in the deep terrestrial subsurface.</title>
        <authorList>
            <person name="Probst A.J."/>
            <person name="Ladd B."/>
            <person name="Jarett J.K."/>
            <person name="Geller-Mcgrath D.E."/>
            <person name="Sieber C.M."/>
            <person name="Emerson J.B."/>
            <person name="Anantharaman K."/>
            <person name="Thomas B.C."/>
            <person name="Malmstrom R."/>
            <person name="Stieglmeier M."/>
            <person name="Klingl A."/>
            <person name="Woyke T."/>
            <person name="Ryan C.M."/>
            <person name="Banfield J.F."/>
        </authorList>
    </citation>
    <scope>NUCLEOTIDE SEQUENCE [LARGE SCALE GENOMIC DNA]</scope>
    <source>
        <strain evidence="2">CG22_combo_CG10-13_8_21_14_all_38_20</strain>
    </source>
</reference>
<keyword evidence="1" id="KW-1133">Transmembrane helix</keyword>
<sequence>MIKLNSDPENESSQAVIIVKDHGYKQLVNSLSRQLAIAGCEVKTADNVGFNLQHVPYVILVGAPSGQDLTTLNSFTHKLVVVARASELSTLKKSLKLIPSYFLSNSYIQDLDFASGEIIEILMTQKPHHPVINKIKDVPKLKTKPQPIKEEPTQAIITHQYHLPISPGVLKIALALLIPIVIGVFFTIYLSSLVINTKTNLINAISYLQTAQFEEAQTSLIQSQQNIIQLERVYTIAQPAIKLVSEETNITIMQFFSLGKTASDTLLKLSDTGMRSQDFVIKLLQKQPQPIAPYSAYLEAQLMELEQSLILLKKQHLELRELNTNLGNKLLTKTNNPEQAIDTMLKILPGLRQIAPTLPELFADNDRKKYLLLFQNNMELRPTGGFIGSVGFLSFENGKMLEVAIDDVYNLDGQLEGHVDPPEPIRNYLKQPNWFLRDANWHPDFTRSAAQIQWFLKKEVNTKVDGVFAIDLEATRYLLSAVGRVHLSDFDIFINEDNLYLEIQNTSEEEFFPGATNKRDILGSLARNLLLEISTRDDLDFSALTKAIYQSLSEKHILVTFNKPTLQAAFNNTGWTGRLLQPSCLSSQNTPCIPDYLMLVEANLGANKVNFFTEGNTIIEVELDKNRLRRMVTVNTKNNSNSHEFPGGIYKNYIRILTPPDVVLDQVILDGVSLDLASINRESLGQYQSWGLYLEVAPNNNSSLKFSYSSSYTTQQPTTYELMIQKQPGSKNMPVTLSMEANERQRLEPLNFKSIPSGTSQASLARRSTLIYNTNLNTDKVLSIKIQ</sequence>
<dbReference type="Proteomes" id="UP000231246">
    <property type="component" value="Unassembled WGS sequence"/>
</dbReference>
<dbReference type="InterPro" id="IPR025101">
    <property type="entry name" value="DUF4012"/>
</dbReference>
<dbReference type="Pfam" id="PF13196">
    <property type="entry name" value="DUF4012"/>
    <property type="match status" value="1"/>
</dbReference>
<keyword evidence="1" id="KW-0472">Membrane</keyword>
<evidence type="ECO:0000256" key="1">
    <source>
        <dbReference type="SAM" id="Phobius"/>
    </source>
</evidence>
<feature type="transmembrane region" description="Helical" evidence="1">
    <location>
        <begin position="169"/>
        <end position="190"/>
    </location>
</feature>
<proteinExistence type="predicted"/>
<organism evidence="2 3">
    <name type="scientific">Candidatus Roizmanbacteria bacterium CG22_combo_CG10-13_8_21_14_all_38_20</name>
    <dbReference type="NCBI Taxonomy" id="1974862"/>
    <lineage>
        <taxon>Bacteria</taxon>
        <taxon>Candidatus Roizmaniibacteriota</taxon>
    </lineage>
</organism>
<evidence type="ECO:0000313" key="2">
    <source>
        <dbReference type="EMBL" id="PIP61110.1"/>
    </source>
</evidence>
<keyword evidence="1" id="KW-0812">Transmembrane</keyword>
<accession>A0A2H0BVP5</accession>
<evidence type="ECO:0008006" key="4">
    <source>
        <dbReference type="Google" id="ProtNLM"/>
    </source>
</evidence>
<comment type="caution">
    <text evidence="2">The sequence shown here is derived from an EMBL/GenBank/DDBJ whole genome shotgun (WGS) entry which is preliminary data.</text>
</comment>
<dbReference type="AlphaFoldDB" id="A0A2H0BVP5"/>